<dbReference type="GO" id="GO:0003700">
    <property type="term" value="F:DNA-binding transcription factor activity"/>
    <property type="evidence" value="ECO:0007669"/>
    <property type="project" value="InterPro"/>
</dbReference>
<dbReference type="InterPro" id="IPR008332">
    <property type="entry name" value="MethylG_MeTrfase_N"/>
</dbReference>
<keyword evidence="4" id="KW-0010">Activator</keyword>
<proteinExistence type="predicted"/>
<evidence type="ECO:0000256" key="3">
    <source>
        <dbReference type="ARBA" id="ARBA00023015"/>
    </source>
</evidence>
<dbReference type="GO" id="GO:0043565">
    <property type="term" value="F:sequence-specific DNA binding"/>
    <property type="evidence" value="ECO:0007669"/>
    <property type="project" value="InterPro"/>
</dbReference>
<sequence>MSLSKNDTLLTESDPRWLDIKTKNIKADHCFVYANTMTKVYCRPSCPSRIPKLHHIEIFDHGELAENKNYRACKRCNPNGESISEKNSRLVAEACRMIEDRKGDIKLDEISIQVKISAYFFHRIFKEIIGITPKQYSTAIRINNMHHELVKINKNIINAIYDSGFNSCSRFYALADDSLGMTPSIYRKGGKDVLIRFTIVKCSFGNILVACSLRGICAISFGDNPTKLLKNLQDKFSKAKFIGNDLNFEKIVTEVINVVEKTNSRFDLPLDIKLTVFQQRVWKTLLTIPTLTS</sequence>
<dbReference type="GO" id="GO:0008270">
    <property type="term" value="F:zinc ion binding"/>
    <property type="evidence" value="ECO:0007669"/>
    <property type="project" value="InterPro"/>
</dbReference>
<dbReference type="GO" id="GO:0032259">
    <property type="term" value="P:methylation"/>
    <property type="evidence" value="ECO:0007669"/>
    <property type="project" value="UniProtKB-KW"/>
</dbReference>
<dbReference type="AlphaFoldDB" id="A0A077PKL6"/>
<dbReference type="GO" id="GO:0006281">
    <property type="term" value="P:DNA repair"/>
    <property type="evidence" value="ECO:0007669"/>
    <property type="project" value="InterPro"/>
</dbReference>
<dbReference type="InterPro" id="IPR036631">
    <property type="entry name" value="MGMT_N_sf"/>
</dbReference>
<dbReference type="Pfam" id="PF02870">
    <property type="entry name" value="Methyltransf_1N"/>
    <property type="match status" value="1"/>
</dbReference>
<dbReference type="Pfam" id="PF12833">
    <property type="entry name" value="HTH_18"/>
    <property type="match status" value="1"/>
</dbReference>
<dbReference type="EMBL" id="CBSY010000216">
    <property type="protein sequence ID" value="CDH21147.1"/>
    <property type="molecule type" value="Genomic_DNA"/>
</dbReference>
<comment type="cofactor">
    <cofactor evidence="1">
        <name>Zn(2+)</name>
        <dbReference type="ChEBI" id="CHEBI:29105"/>
    </cofactor>
</comment>
<dbReference type="OrthoDB" id="9802228at2"/>
<dbReference type="SUPFAM" id="SSF57884">
    <property type="entry name" value="Ada DNA repair protein, N-terminal domain (N-Ada 10)"/>
    <property type="match status" value="1"/>
</dbReference>
<gene>
    <name evidence="7" type="ORF">XBKQ1_2930004</name>
</gene>
<dbReference type="InterPro" id="IPR018060">
    <property type="entry name" value="HTH_AraC"/>
</dbReference>
<keyword evidence="2" id="KW-0808">Transferase</keyword>
<dbReference type="InterPro" id="IPR009057">
    <property type="entry name" value="Homeodomain-like_sf"/>
</dbReference>
<evidence type="ECO:0000256" key="5">
    <source>
        <dbReference type="ARBA" id="ARBA00023163"/>
    </source>
</evidence>
<keyword evidence="3" id="KW-0805">Transcription regulation</keyword>
<dbReference type="Pfam" id="PF02805">
    <property type="entry name" value="Ada_Zn_binding"/>
    <property type="match status" value="1"/>
</dbReference>
<dbReference type="HOGENOM" id="CLU_000445_52_0_6"/>
<keyword evidence="2" id="KW-0489">Methyltransferase</keyword>
<dbReference type="Gene3D" id="1.10.10.60">
    <property type="entry name" value="Homeodomain-like"/>
    <property type="match status" value="2"/>
</dbReference>
<dbReference type="GO" id="GO:0003908">
    <property type="term" value="F:methylated-DNA-[protein]-cysteine S-methyltransferase activity"/>
    <property type="evidence" value="ECO:0007669"/>
    <property type="project" value="InterPro"/>
</dbReference>
<evidence type="ECO:0000256" key="2">
    <source>
        <dbReference type="ARBA" id="ARBA00022603"/>
    </source>
</evidence>
<evidence type="ECO:0000256" key="1">
    <source>
        <dbReference type="ARBA" id="ARBA00001947"/>
    </source>
</evidence>
<name>A0A077PKL6_XENBV</name>
<evidence type="ECO:0000313" key="7">
    <source>
        <dbReference type="EMBL" id="CDH21147.1"/>
    </source>
</evidence>
<protein>
    <submittedName>
        <fullName evidence="7">Regulatory protein ada</fullName>
    </submittedName>
</protein>
<dbReference type="PANTHER" id="PTHR10815">
    <property type="entry name" value="METHYLATED-DNA--PROTEIN-CYSTEINE METHYLTRANSFERASE"/>
    <property type="match status" value="1"/>
</dbReference>
<dbReference type="SMART" id="SM00342">
    <property type="entry name" value="HTH_ARAC"/>
    <property type="match status" value="1"/>
</dbReference>
<dbReference type="InterPro" id="IPR035451">
    <property type="entry name" value="Ada-like_dom_sf"/>
</dbReference>
<comment type="caution">
    <text evidence="7">The sequence shown here is derived from an EMBL/GenBank/DDBJ whole genome shotgun (WGS) entry which is preliminary data.</text>
</comment>
<dbReference type="SUPFAM" id="SSF46689">
    <property type="entry name" value="Homeodomain-like"/>
    <property type="match status" value="1"/>
</dbReference>
<keyword evidence="8" id="KW-1185">Reference proteome</keyword>
<feature type="domain" description="HTH araC/xylS-type" evidence="6">
    <location>
        <begin position="88"/>
        <end position="189"/>
    </location>
</feature>
<keyword evidence="5" id="KW-0804">Transcription</keyword>
<dbReference type="RefSeq" id="WP_038250859.1">
    <property type="nucleotide sequence ID" value="NZ_CAWLZI010000274.1"/>
</dbReference>
<evidence type="ECO:0000256" key="4">
    <source>
        <dbReference type="ARBA" id="ARBA00023159"/>
    </source>
</evidence>
<organism evidence="7 8">
    <name type="scientific">Xenorhabdus bovienii str. kraussei Quebec</name>
    <dbReference type="NCBI Taxonomy" id="1398203"/>
    <lineage>
        <taxon>Bacteria</taxon>
        <taxon>Pseudomonadati</taxon>
        <taxon>Pseudomonadota</taxon>
        <taxon>Gammaproteobacteria</taxon>
        <taxon>Enterobacterales</taxon>
        <taxon>Morganellaceae</taxon>
        <taxon>Xenorhabdus</taxon>
    </lineage>
</organism>
<dbReference type="PANTHER" id="PTHR10815:SF14">
    <property type="entry name" value="BIFUNCTIONAL TRANSCRIPTIONAL ACTIVATOR_DNA REPAIR ENZYME ADA"/>
    <property type="match status" value="1"/>
</dbReference>
<dbReference type="Proteomes" id="UP000028500">
    <property type="component" value="Unassembled WGS sequence"/>
</dbReference>
<dbReference type="SUPFAM" id="SSF53155">
    <property type="entry name" value="Methylated DNA-protein cysteine methyltransferase domain"/>
    <property type="match status" value="1"/>
</dbReference>
<evidence type="ECO:0000313" key="8">
    <source>
        <dbReference type="Proteomes" id="UP000028500"/>
    </source>
</evidence>
<accession>A0A077PKL6</accession>
<reference evidence="7" key="1">
    <citation type="submission" date="2013-07" db="EMBL/GenBank/DDBJ databases">
        <title>Sub-species coevolution in mutualistic symbiosis.</title>
        <authorList>
            <person name="Murfin K."/>
            <person name="Klassen J."/>
            <person name="Lee M."/>
            <person name="Forst S."/>
            <person name="Stock P."/>
            <person name="Goodrich-Blair H."/>
        </authorList>
    </citation>
    <scope>NUCLEOTIDE SEQUENCE [LARGE SCALE GENOMIC DNA]</scope>
    <source>
        <strain evidence="7">Kraussei Quebec</strain>
    </source>
</reference>
<dbReference type="InterPro" id="IPR004026">
    <property type="entry name" value="Ada_DNA_repair_Zn-bd"/>
</dbReference>
<dbReference type="Gene3D" id="3.30.160.70">
    <property type="entry name" value="Methylated DNA-protein cysteine methyltransferase domain"/>
    <property type="match status" value="1"/>
</dbReference>
<dbReference type="PROSITE" id="PS01124">
    <property type="entry name" value="HTH_ARAC_FAMILY_2"/>
    <property type="match status" value="1"/>
</dbReference>
<evidence type="ECO:0000259" key="6">
    <source>
        <dbReference type="PROSITE" id="PS01124"/>
    </source>
</evidence>
<dbReference type="Gene3D" id="3.40.10.10">
    <property type="entry name" value="DNA Methylphosphotriester Repair Domain"/>
    <property type="match status" value="1"/>
</dbReference>